<evidence type="ECO:0000256" key="1">
    <source>
        <dbReference type="SAM" id="SignalP"/>
    </source>
</evidence>
<organism evidence="2 3">
    <name type="scientific">Hoeflea prorocentri</name>
    <dbReference type="NCBI Taxonomy" id="1922333"/>
    <lineage>
        <taxon>Bacteria</taxon>
        <taxon>Pseudomonadati</taxon>
        <taxon>Pseudomonadota</taxon>
        <taxon>Alphaproteobacteria</taxon>
        <taxon>Hyphomicrobiales</taxon>
        <taxon>Rhizobiaceae</taxon>
        <taxon>Hoeflea</taxon>
    </lineage>
</organism>
<dbReference type="AlphaFoldDB" id="A0A9X3UHX5"/>
<feature type="chain" id="PRO_5040857857" evidence="1">
    <location>
        <begin position="25"/>
        <end position="174"/>
    </location>
</feature>
<gene>
    <name evidence="2" type="ORF">OQ273_09385</name>
</gene>
<dbReference type="EMBL" id="JAPJZI010000001">
    <property type="protein sequence ID" value="MDA5398779.1"/>
    <property type="molecule type" value="Genomic_DNA"/>
</dbReference>
<keyword evidence="3" id="KW-1185">Reference proteome</keyword>
<comment type="caution">
    <text evidence="2">The sequence shown here is derived from an EMBL/GenBank/DDBJ whole genome shotgun (WGS) entry which is preliminary data.</text>
</comment>
<dbReference type="Proteomes" id="UP001151234">
    <property type="component" value="Unassembled WGS sequence"/>
</dbReference>
<sequence>MPIRKLVAGVLLVHLLMPSPSAHADIFCRLGNLFEEDLSHLVKDKIHWDKAAGTIDFTELGEEWREVCLTSISSGGYDVIDLSQLKFMEGLLGKEICRRDAQEIIALIYDHSGNALHLPLTDVLSVSGPQISTNYQSSGTPEGFGQCSYTSKAVARCLPIEAHRHSRCLYLFDE</sequence>
<accession>A0A9X3UHX5</accession>
<protein>
    <submittedName>
        <fullName evidence="2">Uncharacterized protein</fullName>
    </submittedName>
</protein>
<name>A0A9X3UHX5_9HYPH</name>
<keyword evidence="1" id="KW-0732">Signal</keyword>
<reference evidence="2" key="1">
    <citation type="submission" date="2022-11" db="EMBL/GenBank/DDBJ databases">
        <title>Draft genome sequence of Hoeflea poritis E7-10 and Hoeflea prorocentri PM5-8, separated from scleractinian coral Porites lutea and marine dinoflagellate.</title>
        <authorList>
            <person name="Zhang G."/>
            <person name="Wei Q."/>
            <person name="Cai L."/>
        </authorList>
    </citation>
    <scope>NUCLEOTIDE SEQUENCE</scope>
    <source>
        <strain evidence="2">PM5-8</strain>
    </source>
</reference>
<feature type="signal peptide" evidence="1">
    <location>
        <begin position="1"/>
        <end position="24"/>
    </location>
</feature>
<dbReference type="RefSeq" id="WP_267990183.1">
    <property type="nucleotide sequence ID" value="NZ_JAPJZI010000001.1"/>
</dbReference>
<evidence type="ECO:0000313" key="2">
    <source>
        <dbReference type="EMBL" id="MDA5398779.1"/>
    </source>
</evidence>
<proteinExistence type="predicted"/>
<evidence type="ECO:0000313" key="3">
    <source>
        <dbReference type="Proteomes" id="UP001151234"/>
    </source>
</evidence>